<comment type="caution">
    <text evidence="2">The sequence shown here is derived from an EMBL/GenBank/DDBJ whole genome shotgun (WGS) entry which is preliminary data.</text>
</comment>
<dbReference type="Proteomes" id="UP000525298">
    <property type="component" value="Unassembled WGS sequence"/>
</dbReference>
<dbReference type="RefSeq" id="WP_269750847.1">
    <property type="nucleotide sequence ID" value="NZ_JACDUS010000002.1"/>
</dbReference>
<sequence>MCHEILDEMETGKCPKKHLRDRSLRPISPHALSPRVTSGPAGVT</sequence>
<evidence type="ECO:0000313" key="3">
    <source>
        <dbReference type="Proteomes" id="UP000525298"/>
    </source>
</evidence>
<evidence type="ECO:0000313" key="2">
    <source>
        <dbReference type="EMBL" id="MBA2880396.1"/>
    </source>
</evidence>
<feature type="region of interest" description="Disordered" evidence="1">
    <location>
        <begin position="1"/>
        <end position="44"/>
    </location>
</feature>
<accession>A0A7W0C759</accession>
<name>A0A7W0C759_9BACT</name>
<organism evidence="2 3">
    <name type="scientific">Desulfosalsimonas propionicica</name>
    <dbReference type="NCBI Taxonomy" id="332175"/>
    <lineage>
        <taxon>Bacteria</taxon>
        <taxon>Pseudomonadati</taxon>
        <taxon>Thermodesulfobacteriota</taxon>
        <taxon>Desulfobacteria</taxon>
        <taxon>Desulfobacterales</taxon>
        <taxon>Desulfosalsimonadaceae</taxon>
        <taxon>Desulfosalsimonas</taxon>
    </lineage>
</organism>
<feature type="compositionally biased region" description="Basic and acidic residues" evidence="1">
    <location>
        <begin position="1"/>
        <end position="13"/>
    </location>
</feature>
<protein>
    <submittedName>
        <fullName evidence="2">Uncharacterized protein</fullName>
    </submittedName>
</protein>
<reference evidence="2 3" key="1">
    <citation type="submission" date="2020-07" db="EMBL/GenBank/DDBJ databases">
        <title>Genomic Encyclopedia of Type Strains, Phase IV (KMG-IV): sequencing the most valuable type-strain genomes for metagenomic binning, comparative biology and taxonomic classification.</title>
        <authorList>
            <person name="Goeker M."/>
        </authorList>
    </citation>
    <scope>NUCLEOTIDE SEQUENCE [LARGE SCALE GENOMIC DNA]</scope>
    <source>
        <strain evidence="2 3">DSM 17721</strain>
    </source>
</reference>
<gene>
    <name evidence="2" type="ORF">HNR65_000714</name>
</gene>
<dbReference type="EMBL" id="JACDUS010000002">
    <property type="protein sequence ID" value="MBA2880396.1"/>
    <property type="molecule type" value="Genomic_DNA"/>
</dbReference>
<proteinExistence type="predicted"/>
<evidence type="ECO:0000256" key="1">
    <source>
        <dbReference type="SAM" id="MobiDB-lite"/>
    </source>
</evidence>
<keyword evidence="3" id="KW-1185">Reference proteome</keyword>
<dbReference type="AlphaFoldDB" id="A0A7W0C759"/>